<name>A0A6J5L0D8_9CAUD</name>
<proteinExistence type="predicted"/>
<sequence>MNFKYTEKDVRARIWTNPGGVAERAQTMAAIPETLEIRGQTYNVVDLFCRVTRPSSIWLQNPQETPQAQVARTGRPNKYDQAAWTWMRHSTPEEIQAQYGISIAYARQLKKSSMQHDLP</sequence>
<organism evidence="1">
    <name type="scientific">uncultured Caudovirales phage</name>
    <dbReference type="NCBI Taxonomy" id="2100421"/>
    <lineage>
        <taxon>Viruses</taxon>
        <taxon>Duplodnaviria</taxon>
        <taxon>Heunggongvirae</taxon>
        <taxon>Uroviricota</taxon>
        <taxon>Caudoviricetes</taxon>
        <taxon>Peduoviridae</taxon>
        <taxon>Maltschvirus</taxon>
        <taxon>Maltschvirus maltsch</taxon>
    </lineage>
</organism>
<dbReference type="EMBL" id="LR798270">
    <property type="protein sequence ID" value="CAB5218921.1"/>
    <property type="molecule type" value="Genomic_DNA"/>
</dbReference>
<accession>A0A6J5L0D8</accession>
<dbReference type="EMBL" id="LR796227">
    <property type="protein sequence ID" value="CAB4128194.1"/>
    <property type="molecule type" value="Genomic_DNA"/>
</dbReference>
<protein>
    <submittedName>
        <fullName evidence="1">Uncharacterized protein</fullName>
    </submittedName>
</protein>
<reference evidence="1" key="1">
    <citation type="submission" date="2020-04" db="EMBL/GenBank/DDBJ databases">
        <authorList>
            <person name="Chiriac C."/>
            <person name="Salcher M."/>
            <person name="Ghai R."/>
            <person name="Kavagutti S V."/>
        </authorList>
    </citation>
    <scope>NUCLEOTIDE SEQUENCE</scope>
</reference>
<gene>
    <name evidence="1" type="ORF">UFOVP109_30</name>
    <name evidence="2" type="ORF">UFOVP224_10</name>
</gene>
<evidence type="ECO:0000313" key="2">
    <source>
        <dbReference type="EMBL" id="CAB5218921.1"/>
    </source>
</evidence>
<evidence type="ECO:0000313" key="1">
    <source>
        <dbReference type="EMBL" id="CAB4128194.1"/>
    </source>
</evidence>